<keyword evidence="8" id="KW-1185">Reference proteome</keyword>
<dbReference type="PANTHER" id="PTHR10655:SF17">
    <property type="entry name" value="LYSOPHOSPHOLIPASE-LIKE PROTEIN 1"/>
    <property type="match status" value="1"/>
</dbReference>
<evidence type="ECO:0000259" key="6">
    <source>
        <dbReference type="Pfam" id="PF02230"/>
    </source>
</evidence>
<keyword evidence="4" id="KW-0175">Coiled coil</keyword>
<gene>
    <name evidence="7" type="ORF">NEZAVI_LOCUS7310</name>
</gene>
<dbReference type="EC" id="3.1.2.22" evidence="2"/>
<dbReference type="Proteomes" id="UP001152798">
    <property type="component" value="Chromosome 3"/>
</dbReference>
<name>A0A9P0H8Q9_NEZVI</name>
<evidence type="ECO:0000256" key="2">
    <source>
        <dbReference type="ARBA" id="ARBA00012423"/>
    </source>
</evidence>
<dbReference type="Pfam" id="PF02230">
    <property type="entry name" value="Abhydrolase_2"/>
    <property type="match status" value="1"/>
</dbReference>
<evidence type="ECO:0000256" key="4">
    <source>
        <dbReference type="SAM" id="Coils"/>
    </source>
</evidence>
<sequence length="250" mass="27686">MIAIVVCVAACTFKLYCCDPSQQITEIVEPEQKATSAVIFLHGAGGSGPEIRGVVESYIGDLSQFANTRFIFPTARPASFPAFPWNGQIVNVWFTFNSIVENYIFNSDEMENSVQQLERLVEEQVASGIPHRNICLVGYSSGGMMSIYFGYGYARNLGCIGAISSYIASSSDIYEEIPKQGNNTCLRLPPFYIYAGALDCLTLPNWITAMANRLENIGIPVTYFFQWTGTHFINKDGVVGLFQFIKKSIL</sequence>
<dbReference type="AlphaFoldDB" id="A0A9P0H8Q9"/>
<dbReference type="GO" id="GO:0008474">
    <property type="term" value="F:palmitoyl-(protein) hydrolase activity"/>
    <property type="evidence" value="ECO:0007669"/>
    <property type="project" value="UniProtKB-EC"/>
</dbReference>
<dbReference type="OrthoDB" id="6615196at2759"/>
<feature type="coiled-coil region" evidence="4">
    <location>
        <begin position="100"/>
        <end position="127"/>
    </location>
</feature>
<dbReference type="InterPro" id="IPR029058">
    <property type="entry name" value="AB_hydrolase_fold"/>
</dbReference>
<reference evidence="7" key="1">
    <citation type="submission" date="2022-01" db="EMBL/GenBank/DDBJ databases">
        <authorList>
            <person name="King R."/>
        </authorList>
    </citation>
    <scope>NUCLEOTIDE SEQUENCE</scope>
</reference>
<keyword evidence="3" id="KW-0378">Hydrolase</keyword>
<evidence type="ECO:0000256" key="3">
    <source>
        <dbReference type="ARBA" id="ARBA00022801"/>
    </source>
</evidence>
<dbReference type="GO" id="GO:0052689">
    <property type="term" value="F:carboxylic ester hydrolase activity"/>
    <property type="evidence" value="ECO:0007669"/>
    <property type="project" value="TreeGrafter"/>
</dbReference>
<feature type="signal peptide" evidence="5">
    <location>
        <begin position="1"/>
        <end position="18"/>
    </location>
</feature>
<dbReference type="InterPro" id="IPR003140">
    <property type="entry name" value="PLipase/COase/thioEstase"/>
</dbReference>
<evidence type="ECO:0000313" key="7">
    <source>
        <dbReference type="EMBL" id="CAH1397492.1"/>
    </source>
</evidence>
<feature type="chain" id="PRO_5040316619" description="palmitoyl-protein hydrolase" evidence="5">
    <location>
        <begin position="19"/>
        <end position="250"/>
    </location>
</feature>
<proteinExistence type="inferred from homology"/>
<dbReference type="PANTHER" id="PTHR10655">
    <property type="entry name" value="LYSOPHOSPHOLIPASE-RELATED"/>
    <property type="match status" value="1"/>
</dbReference>
<dbReference type="GO" id="GO:0005737">
    <property type="term" value="C:cytoplasm"/>
    <property type="evidence" value="ECO:0007669"/>
    <property type="project" value="TreeGrafter"/>
</dbReference>
<accession>A0A9P0H8Q9</accession>
<evidence type="ECO:0000256" key="1">
    <source>
        <dbReference type="ARBA" id="ARBA00006499"/>
    </source>
</evidence>
<organism evidence="7 8">
    <name type="scientific">Nezara viridula</name>
    <name type="common">Southern green stink bug</name>
    <name type="synonym">Cimex viridulus</name>
    <dbReference type="NCBI Taxonomy" id="85310"/>
    <lineage>
        <taxon>Eukaryota</taxon>
        <taxon>Metazoa</taxon>
        <taxon>Ecdysozoa</taxon>
        <taxon>Arthropoda</taxon>
        <taxon>Hexapoda</taxon>
        <taxon>Insecta</taxon>
        <taxon>Pterygota</taxon>
        <taxon>Neoptera</taxon>
        <taxon>Paraneoptera</taxon>
        <taxon>Hemiptera</taxon>
        <taxon>Heteroptera</taxon>
        <taxon>Panheteroptera</taxon>
        <taxon>Pentatomomorpha</taxon>
        <taxon>Pentatomoidea</taxon>
        <taxon>Pentatomidae</taxon>
        <taxon>Pentatominae</taxon>
        <taxon>Nezara</taxon>
    </lineage>
</organism>
<dbReference type="InterPro" id="IPR050565">
    <property type="entry name" value="LYPA1-2/EST-like"/>
</dbReference>
<protein>
    <recommendedName>
        <fullName evidence="2">palmitoyl-protein hydrolase</fullName>
        <ecNumber evidence="2">3.1.2.22</ecNumber>
    </recommendedName>
</protein>
<dbReference type="Gene3D" id="3.40.50.1820">
    <property type="entry name" value="alpha/beta hydrolase"/>
    <property type="match status" value="1"/>
</dbReference>
<comment type="similarity">
    <text evidence="1">Belongs to the AB hydrolase superfamily. AB hydrolase 2 family.</text>
</comment>
<feature type="domain" description="Phospholipase/carboxylesterase/thioesterase" evidence="6">
    <location>
        <begin position="24"/>
        <end position="175"/>
    </location>
</feature>
<dbReference type="SUPFAM" id="SSF53474">
    <property type="entry name" value="alpha/beta-Hydrolases"/>
    <property type="match status" value="1"/>
</dbReference>
<keyword evidence="5" id="KW-0732">Signal</keyword>
<dbReference type="EMBL" id="OV725079">
    <property type="protein sequence ID" value="CAH1397492.1"/>
    <property type="molecule type" value="Genomic_DNA"/>
</dbReference>
<evidence type="ECO:0000256" key="5">
    <source>
        <dbReference type="SAM" id="SignalP"/>
    </source>
</evidence>
<evidence type="ECO:0000313" key="8">
    <source>
        <dbReference type="Proteomes" id="UP001152798"/>
    </source>
</evidence>